<name>A0A0G0E4J1_9BACT</name>
<organism evidence="2 3">
    <name type="scientific">Candidatus Roizmanbacteria bacterium GW2011_GWA2_36_23</name>
    <dbReference type="NCBI Taxonomy" id="1618480"/>
    <lineage>
        <taxon>Bacteria</taxon>
        <taxon>Candidatus Roizmaniibacteriota</taxon>
    </lineage>
</organism>
<evidence type="ECO:0000313" key="2">
    <source>
        <dbReference type="EMBL" id="KKQ01808.1"/>
    </source>
</evidence>
<proteinExistence type="predicted"/>
<dbReference type="InterPro" id="IPR023227">
    <property type="entry name" value="SAM_OH_AdoTrfase_C_sf"/>
</dbReference>
<dbReference type="EMBL" id="LBRS01000004">
    <property type="protein sequence ID" value="KKQ01808.1"/>
    <property type="molecule type" value="Genomic_DNA"/>
</dbReference>
<evidence type="ECO:0000259" key="1">
    <source>
        <dbReference type="PROSITE" id="PS50926"/>
    </source>
</evidence>
<reference evidence="2 3" key="1">
    <citation type="journal article" date="2015" name="Nature">
        <title>rRNA introns, odd ribosomes, and small enigmatic genomes across a large radiation of phyla.</title>
        <authorList>
            <person name="Brown C.T."/>
            <person name="Hug L.A."/>
            <person name="Thomas B.C."/>
            <person name="Sharon I."/>
            <person name="Castelle C.J."/>
            <person name="Singh A."/>
            <person name="Wilkins M.J."/>
            <person name="Williams K.H."/>
            <person name="Banfield J.F."/>
        </authorList>
    </citation>
    <scope>NUCLEOTIDE SEQUENCE [LARGE SCALE GENOMIC DNA]</scope>
</reference>
<dbReference type="Gene3D" id="2.40.30.90">
    <property type="entry name" value="Bacterial fluorinating enzyme like"/>
    <property type="match status" value="1"/>
</dbReference>
<dbReference type="InterPro" id="IPR023228">
    <property type="entry name" value="SAM_OH_AdoTrfase_N_sf"/>
</dbReference>
<dbReference type="Proteomes" id="UP000034344">
    <property type="component" value="Unassembled WGS sequence"/>
</dbReference>
<dbReference type="AlphaFoldDB" id="A0A0G0E4J1"/>
<dbReference type="InterPro" id="IPR002792">
    <property type="entry name" value="TRAM_dom"/>
</dbReference>
<protein>
    <recommendedName>
        <fullName evidence="1">TRAM domain-containing protein</fullName>
    </recommendedName>
</protein>
<dbReference type="PROSITE" id="PS50926">
    <property type="entry name" value="TRAM"/>
    <property type="match status" value="1"/>
</dbReference>
<evidence type="ECO:0000313" key="3">
    <source>
        <dbReference type="Proteomes" id="UP000034344"/>
    </source>
</evidence>
<accession>A0A0G0E4J1</accession>
<gene>
    <name evidence="2" type="ORF">US11_C0004G0078</name>
</gene>
<dbReference type="STRING" id="1618480.US11_C0004G0078"/>
<dbReference type="SUPFAM" id="SSF102522">
    <property type="entry name" value="Bacterial fluorinating enzyme, N-terminal domain"/>
    <property type="match status" value="1"/>
</dbReference>
<sequence length="275" mass="31174">MKKLIAIADWSMDSLSCQEYKSVVEGYLKDTSNINISFVNSTPSTIHTSFLLYQITLIEERYGRPQNSVIIQNTDSRTSLNGKEIIINPQGGKFLVIRLKSGIIICGPNAGLNFSMIKNNIDEVFVYQDIDKNSQFRSRDAFARVCSHLLEGLQDELELEEISKNAIPTLSGYFIGHIDNFGNIKTTILQSELKGKFEYGDFVKVKINNITKKVKYVKNLFGNSFGELIIYPGSSGRPEDPFLEVTIWRNFENMDNSTGWQEFKQPSPGMSIYFS</sequence>
<feature type="domain" description="TRAM" evidence="1">
    <location>
        <begin position="148"/>
        <end position="221"/>
    </location>
</feature>
<dbReference type="SUPFAM" id="SSF101852">
    <property type="entry name" value="Bacterial fluorinating enzyme, C-terminal domain"/>
    <property type="match status" value="1"/>
</dbReference>
<comment type="caution">
    <text evidence="2">The sequence shown here is derived from an EMBL/GenBank/DDBJ whole genome shotgun (WGS) entry which is preliminary data.</text>
</comment>